<dbReference type="AlphaFoldDB" id="A0A498Q482"/>
<proteinExistence type="predicted"/>
<evidence type="ECO:0000313" key="2">
    <source>
        <dbReference type="EMBL" id="VBA40998.1"/>
    </source>
</evidence>
<keyword evidence="3" id="KW-1185">Reference proteome</keyword>
<gene>
    <name evidence="2" type="ORF">LAUMK13_03329</name>
</gene>
<evidence type="ECO:0000256" key="1">
    <source>
        <dbReference type="SAM" id="MobiDB-lite"/>
    </source>
</evidence>
<dbReference type="Proteomes" id="UP000267289">
    <property type="component" value="Unassembled WGS sequence"/>
</dbReference>
<evidence type="ECO:0000313" key="3">
    <source>
        <dbReference type="Proteomes" id="UP000267289"/>
    </source>
</evidence>
<feature type="region of interest" description="Disordered" evidence="1">
    <location>
        <begin position="1"/>
        <end position="47"/>
    </location>
</feature>
<feature type="compositionally biased region" description="Basic and acidic residues" evidence="1">
    <location>
        <begin position="28"/>
        <end position="39"/>
    </location>
</feature>
<dbReference type="EMBL" id="UPHQ01000171">
    <property type="protein sequence ID" value="VBA40998.1"/>
    <property type="molecule type" value="Genomic_DNA"/>
</dbReference>
<protein>
    <submittedName>
        <fullName evidence="2">Uncharacterized protein</fullName>
    </submittedName>
</protein>
<reference evidence="2 3" key="1">
    <citation type="submission" date="2018-09" db="EMBL/GenBank/DDBJ databases">
        <authorList>
            <person name="Tagini F."/>
        </authorList>
    </citation>
    <scope>NUCLEOTIDE SEQUENCE [LARGE SCALE GENOMIC DNA]</scope>
    <source>
        <strain evidence="2 3">MK13</strain>
    </source>
</reference>
<sequence length="126" mass="13802">MTSRIRGHHEFPSEPGKSRTRSAKNRCYQRDCRNEDSGERGNQVNAVPPSSIVVAGLVSSRPRDGLSAVADFADNIDLATGARSPGKACIRGDQYDVESLGKRNVGGIVGRQDMPQFPYPVEQWLM</sequence>
<accession>A0A498Q482</accession>
<organism evidence="2 3">
    <name type="scientific">Mycobacterium innocens</name>
    <dbReference type="NCBI Taxonomy" id="2341083"/>
    <lineage>
        <taxon>Bacteria</taxon>
        <taxon>Bacillati</taxon>
        <taxon>Actinomycetota</taxon>
        <taxon>Actinomycetes</taxon>
        <taxon>Mycobacteriales</taxon>
        <taxon>Mycobacteriaceae</taxon>
        <taxon>Mycobacterium</taxon>
    </lineage>
</organism>
<name>A0A498Q482_9MYCO</name>